<feature type="non-terminal residue" evidence="3">
    <location>
        <position position="212"/>
    </location>
</feature>
<gene>
    <name evidence="3" type="ORF">PXEA_LOCUS21987</name>
</gene>
<feature type="compositionally biased region" description="Polar residues" evidence="1">
    <location>
        <begin position="187"/>
        <end position="197"/>
    </location>
</feature>
<dbReference type="InterPro" id="IPR001202">
    <property type="entry name" value="WW_dom"/>
</dbReference>
<feature type="region of interest" description="Disordered" evidence="1">
    <location>
        <begin position="187"/>
        <end position="212"/>
    </location>
</feature>
<evidence type="ECO:0000259" key="2">
    <source>
        <dbReference type="PROSITE" id="PS50020"/>
    </source>
</evidence>
<dbReference type="AlphaFoldDB" id="A0A448X5I3"/>
<protein>
    <recommendedName>
        <fullName evidence="2">WW domain-containing protein</fullName>
    </recommendedName>
</protein>
<evidence type="ECO:0000313" key="3">
    <source>
        <dbReference type="EMBL" id="VEL28547.1"/>
    </source>
</evidence>
<dbReference type="OrthoDB" id="6344460at2759"/>
<comment type="caution">
    <text evidence="3">The sequence shown here is derived from an EMBL/GenBank/DDBJ whole genome shotgun (WGS) entry which is preliminary data.</text>
</comment>
<reference evidence="3" key="1">
    <citation type="submission" date="2018-11" db="EMBL/GenBank/DDBJ databases">
        <authorList>
            <consortium name="Pathogen Informatics"/>
        </authorList>
    </citation>
    <scope>NUCLEOTIDE SEQUENCE</scope>
</reference>
<evidence type="ECO:0000313" key="4">
    <source>
        <dbReference type="Proteomes" id="UP000784294"/>
    </source>
</evidence>
<evidence type="ECO:0000256" key="1">
    <source>
        <dbReference type="SAM" id="MobiDB-lite"/>
    </source>
</evidence>
<proteinExistence type="predicted"/>
<dbReference type="PROSITE" id="PS50020">
    <property type="entry name" value="WW_DOMAIN_2"/>
    <property type="match status" value="1"/>
</dbReference>
<dbReference type="SUPFAM" id="SSF51045">
    <property type="entry name" value="WW domain"/>
    <property type="match status" value="1"/>
</dbReference>
<dbReference type="EMBL" id="CAAALY010095841">
    <property type="protein sequence ID" value="VEL28547.1"/>
    <property type="molecule type" value="Genomic_DNA"/>
</dbReference>
<dbReference type="InterPro" id="IPR053233">
    <property type="entry name" value="ABRA-related"/>
</dbReference>
<dbReference type="Gene3D" id="3.30.1470.10">
    <property type="entry name" value="Photosystem I PsaD, reaction center subunit II"/>
    <property type="match status" value="1"/>
</dbReference>
<dbReference type="Pfam" id="PF00397">
    <property type="entry name" value="WW"/>
    <property type="match status" value="1"/>
</dbReference>
<organism evidence="3 4">
    <name type="scientific">Protopolystoma xenopodis</name>
    <dbReference type="NCBI Taxonomy" id="117903"/>
    <lineage>
        <taxon>Eukaryota</taxon>
        <taxon>Metazoa</taxon>
        <taxon>Spiralia</taxon>
        <taxon>Lophotrochozoa</taxon>
        <taxon>Platyhelminthes</taxon>
        <taxon>Monogenea</taxon>
        <taxon>Polyopisthocotylea</taxon>
        <taxon>Polystomatidea</taxon>
        <taxon>Polystomatidae</taxon>
        <taxon>Protopolystoma</taxon>
    </lineage>
</organism>
<dbReference type="PANTHER" id="PTHR21715">
    <property type="entry name" value="RH04127P"/>
    <property type="match status" value="1"/>
</dbReference>
<keyword evidence="4" id="KW-1185">Reference proteome</keyword>
<dbReference type="CDD" id="cd00201">
    <property type="entry name" value="WW"/>
    <property type="match status" value="1"/>
</dbReference>
<feature type="domain" description="WW" evidence="2">
    <location>
        <begin position="53"/>
        <end position="86"/>
    </location>
</feature>
<dbReference type="SMART" id="SM00456">
    <property type="entry name" value="WW"/>
    <property type="match status" value="1"/>
</dbReference>
<sequence>MTRCINGQTILEENYDPEYNPSLDELHDYASILGIDPNLEADLMHIAREGINTPLPKNWKACQDTSGDIYYFNFANGKSIWDHPCDEYYRERVFAERKRLALLKNSAASVEASDLATNNGKIKSNGSNKPTISPYPLHKHSDNQFGGGVREFVNPTNESENCSALGSADQQNLNSTLISGNPIIQKASSLNKATKQTPEMARPASHDSSPVG</sequence>
<name>A0A448X5I3_9PLAT</name>
<dbReference type="PANTHER" id="PTHR21715:SF0">
    <property type="entry name" value="RH04127P"/>
    <property type="match status" value="1"/>
</dbReference>
<dbReference type="Proteomes" id="UP000784294">
    <property type="component" value="Unassembled WGS sequence"/>
</dbReference>
<dbReference type="InterPro" id="IPR036020">
    <property type="entry name" value="WW_dom_sf"/>
</dbReference>
<accession>A0A448X5I3</accession>